<dbReference type="InterPro" id="IPR000182">
    <property type="entry name" value="GNAT_dom"/>
</dbReference>
<dbReference type="AlphaFoldDB" id="A0A1C0ARJ8"/>
<dbReference type="Pfam" id="PF00583">
    <property type="entry name" value="Acetyltransf_1"/>
    <property type="match status" value="1"/>
</dbReference>
<evidence type="ECO:0000313" key="2">
    <source>
        <dbReference type="Proteomes" id="UP000093501"/>
    </source>
</evidence>
<dbReference type="SUPFAM" id="SSF55729">
    <property type="entry name" value="Acyl-CoA N-acyltransferases (Nat)"/>
    <property type="match status" value="1"/>
</dbReference>
<dbReference type="EMBL" id="MBQD01000004">
    <property type="protein sequence ID" value="OCL36933.1"/>
    <property type="molecule type" value="Genomic_DNA"/>
</dbReference>
<dbReference type="GO" id="GO:0016747">
    <property type="term" value="F:acyltransferase activity, transferring groups other than amino-acyl groups"/>
    <property type="evidence" value="ECO:0007669"/>
    <property type="project" value="InterPro"/>
</dbReference>
<reference evidence="2" key="1">
    <citation type="submission" date="2016-07" db="EMBL/GenBank/DDBJ databases">
        <authorList>
            <person name="Florea S."/>
            <person name="Webb J.S."/>
            <person name="Jaromczyk J."/>
            <person name="Schardl C.L."/>
        </authorList>
    </citation>
    <scope>NUCLEOTIDE SEQUENCE [LARGE SCALE GENOMIC DNA]</scope>
    <source>
        <strain evidence="2">IPBSL-7</strain>
    </source>
</reference>
<dbReference type="InterPro" id="IPR016181">
    <property type="entry name" value="Acyl_CoA_acyltransferase"/>
</dbReference>
<dbReference type="Gene3D" id="3.40.630.30">
    <property type="match status" value="1"/>
</dbReference>
<comment type="caution">
    <text evidence="1">The sequence shown here is derived from an EMBL/GenBank/DDBJ whole genome shotgun (WGS) entry which is preliminary data.</text>
</comment>
<dbReference type="CDD" id="cd04301">
    <property type="entry name" value="NAT_SF"/>
    <property type="match status" value="1"/>
</dbReference>
<proteinExistence type="predicted"/>
<sequence length="201" mass="21971">MNWIELVGYIASAFVVLSFAMSSIVKIRTISLIGSVFYVGYGALIGSIPIILANATIVVFHVLALSKEFSSSTELGAVPIAPDAPFLVDFLHSHEDDIAASQPEYRRRPSDTAFVLMREGMPAGAVLGTRDGDSLHLALDYVLPAYRDSRLGRWIYGARTSALRAHGIREVTAAPTTDVHRHYLEHVGFERRGDLMAKTLA</sequence>
<keyword evidence="2" id="KW-1185">Reference proteome</keyword>
<dbReference type="Proteomes" id="UP000093501">
    <property type="component" value="Unassembled WGS sequence"/>
</dbReference>
<dbReference type="PROSITE" id="PS51186">
    <property type="entry name" value="GNAT"/>
    <property type="match status" value="1"/>
</dbReference>
<dbReference type="RefSeq" id="WP_068749897.1">
    <property type="nucleotide sequence ID" value="NZ_LR214441.1"/>
</dbReference>
<organism evidence="1 2">
    <name type="scientific">Tessaracoccus lapidicaptus</name>
    <dbReference type="NCBI Taxonomy" id="1427523"/>
    <lineage>
        <taxon>Bacteria</taxon>
        <taxon>Bacillati</taxon>
        <taxon>Actinomycetota</taxon>
        <taxon>Actinomycetes</taxon>
        <taxon>Propionibacteriales</taxon>
        <taxon>Propionibacteriaceae</taxon>
        <taxon>Tessaracoccus</taxon>
    </lineage>
</organism>
<gene>
    <name evidence="1" type="ORF">BCR15_12685</name>
</gene>
<name>A0A1C0ARJ8_9ACTN</name>
<protein>
    <submittedName>
        <fullName evidence="1">Uncharacterized protein</fullName>
    </submittedName>
</protein>
<accession>A0A1C0ARJ8</accession>
<evidence type="ECO:0000313" key="1">
    <source>
        <dbReference type="EMBL" id="OCL36933.1"/>
    </source>
</evidence>